<keyword evidence="13" id="KW-1185">Reference proteome</keyword>
<evidence type="ECO:0000256" key="1">
    <source>
        <dbReference type="ARBA" id="ARBA00004141"/>
    </source>
</evidence>
<keyword evidence="4" id="KW-0874">Quinone</keyword>
<evidence type="ECO:0000256" key="6">
    <source>
        <dbReference type="ARBA" id="ARBA00023002"/>
    </source>
</evidence>
<evidence type="ECO:0000256" key="10">
    <source>
        <dbReference type="SAM" id="Phobius"/>
    </source>
</evidence>
<comment type="caution">
    <text evidence="12">The sequence shown here is derived from an EMBL/GenBank/DDBJ whole genome shotgun (WGS) entry which is preliminary data.</text>
</comment>
<sequence length="201" mass="21719">MTTRTRSPRPTVFALWLIFAGVVGWIAAFALTTEKFSLLENPGSSASCDISLLVQCGKNLDSAQGSVFGFPNPILGLTGWVAPIVVGAALLAGARFAKWFWLLFGLGVTAAFAFVLWLITQSIFVLATLCPWCMVTWSVTIPTFFAVAVHLVREGAIPASAAVRRRADALMPWTPLMAIVAFAVVGVIAQVRLDWISEFTR</sequence>
<reference evidence="12 13" key="1">
    <citation type="submission" date="2023-08" db="EMBL/GenBank/DDBJ databases">
        <title>Microbacterium aquilitoris sp. nov. and Microbacterium gwkjibeachense sp. nov., isolated from beach.</title>
        <authorList>
            <person name="Lee S.D."/>
            <person name="Yang H."/>
            <person name="Kim I."/>
        </authorList>
    </citation>
    <scope>NUCLEOTIDE SEQUENCE [LARGE SCALE GENOMIC DNA]</scope>
    <source>
        <strain evidence="12 13">KSW-18</strain>
    </source>
</reference>
<keyword evidence="3 10" id="KW-0812">Transmembrane</keyword>
<feature type="transmembrane region" description="Helical" evidence="10">
    <location>
        <begin position="173"/>
        <end position="193"/>
    </location>
</feature>
<dbReference type="Pfam" id="PF07884">
    <property type="entry name" value="VKOR"/>
    <property type="match status" value="1"/>
</dbReference>
<proteinExistence type="inferred from homology"/>
<evidence type="ECO:0000313" key="13">
    <source>
        <dbReference type="Proteomes" id="UP001262835"/>
    </source>
</evidence>
<dbReference type="RefSeq" id="WP_018186589.1">
    <property type="nucleotide sequence ID" value="NZ_JAUZVT010000002.1"/>
</dbReference>
<feature type="transmembrane region" description="Helical" evidence="10">
    <location>
        <begin position="99"/>
        <end position="119"/>
    </location>
</feature>
<organism evidence="12 13">
    <name type="scientific">Microbacterium aquilitoris</name>
    <dbReference type="NCBI Taxonomy" id="3067307"/>
    <lineage>
        <taxon>Bacteria</taxon>
        <taxon>Bacillati</taxon>
        <taxon>Actinomycetota</taxon>
        <taxon>Actinomycetes</taxon>
        <taxon>Micrococcales</taxon>
        <taxon>Microbacteriaceae</taxon>
        <taxon>Microbacterium</taxon>
    </lineage>
</organism>
<dbReference type="InterPro" id="IPR012932">
    <property type="entry name" value="VKOR"/>
</dbReference>
<protein>
    <submittedName>
        <fullName evidence="12">Vitamin K epoxide reductase family protein</fullName>
    </submittedName>
</protein>
<evidence type="ECO:0000313" key="12">
    <source>
        <dbReference type="EMBL" id="MDT3331494.1"/>
    </source>
</evidence>
<evidence type="ECO:0000256" key="5">
    <source>
        <dbReference type="ARBA" id="ARBA00022989"/>
    </source>
</evidence>
<feature type="transmembrane region" description="Helical" evidence="10">
    <location>
        <begin position="12"/>
        <end position="31"/>
    </location>
</feature>
<feature type="transmembrane region" description="Helical" evidence="10">
    <location>
        <begin position="74"/>
        <end position="92"/>
    </location>
</feature>
<comment type="subcellular location">
    <subcellularLocation>
        <location evidence="1">Membrane</location>
        <topology evidence="1">Multi-pass membrane protein</topology>
    </subcellularLocation>
</comment>
<evidence type="ECO:0000256" key="4">
    <source>
        <dbReference type="ARBA" id="ARBA00022719"/>
    </source>
</evidence>
<accession>A0ABU3GLB2</accession>
<evidence type="ECO:0000256" key="3">
    <source>
        <dbReference type="ARBA" id="ARBA00022692"/>
    </source>
</evidence>
<name>A0ABU3GLB2_9MICO</name>
<dbReference type="Proteomes" id="UP001262835">
    <property type="component" value="Unassembled WGS sequence"/>
</dbReference>
<dbReference type="InterPro" id="IPR041714">
    <property type="entry name" value="VKOR_Actinobacteria"/>
</dbReference>
<keyword evidence="7 10" id="KW-0472">Membrane</keyword>
<evidence type="ECO:0000256" key="9">
    <source>
        <dbReference type="ARBA" id="ARBA00023284"/>
    </source>
</evidence>
<dbReference type="EMBL" id="JAUZVT010000002">
    <property type="protein sequence ID" value="MDT3331494.1"/>
    <property type="molecule type" value="Genomic_DNA"/>
</dbReference>
<evidence type="ECO:0000259" key="11">
    <source>
        <dbReference type="SMART" id="SM00756"/>
    </source>
</evidence>
<dbReference type="Gene3D" id="1.20.1440.130">
    <property type="entry name" value="VKOR domain"/>
    <property type="match status" value="1"/>
</dbReference>
<keyword evidence="6" id="KW-0560">Oxidoreductase</keyword>
<dbReference type="SMART" id="SM00756">
    <property type="entry name" value="VKc"/>
    <property type="match status" value="1"/>
</dbReference>
<gene>
    <name evidence="12" type="ORF">Q9S78_12550</name>
</gene>
<comment type="similarity">
    <text evidence="2">Belongs to the VKOR family.</text>
</comment>
<dbReference type="InterPro" id="IPR038354">
    <property type="entry name" value="VKOR_sf"/>
</dbReference>
<feature type="domain" description="Vitamin K epoxide reductase" evidence="11">
    <location>
        <begin position="10"/>
        <end position="151"/>
    </location>
</feature>
<keyword evidence="8" id="KW-1015">Disulfide bond</keyword>
<feature type="transmembrane region" description="Helical" evidence="10">
    <location>
        <begin position="125"/>
        <end position="152"/>
    </location>
</feature>
<dbReference type="CDD" id="cd12922">
    <property type="entry name" value="VKOR_5"/>
    <property type="match status" value="1"/>
</dbReference>
<keyword evidence="9" id="KW-0676">Redox-active center</keyword>
<evidence type="ECO:0000256" key="7">
    <source>
        <dbReference type="ARBA" id="ARBA00023136"/>
    </source>
</evidence>
<keyword evidence="5 10" id="KW-1133">Transmembrane helix</keyword>
<evidence type="ECO:0000256" key="8">
    <source>
        <dbReference type="ARBA" id="ARBA00023157"/>
    </source>
</evidence>
<evidence type="ECO:0000256" key="2">
    <source>
        <dbReference type="ARBA" id="ARBA00006214"/>
    </source>
</evidence>